<keyword evidence="4" id="KW-0472">Membrane</keyword>
<evidence type="ECO:0000313" key="9">
    <source>
        <dbReference type="Proteomes" id="UP000504607"/>
    </source>
</evidence>
<dbReference type="SMART" id="SM01224">
    <property type="entry name" value="G_gamma"/>
    <property type="match status" value="1"/>
</dbReference>
<dbReference type="InParanoid" id="A0A6I9RJ34"/>
<evidence type="ECO:0000256" key="3">
    <source>
        <dbReference type="ARBA" id="ARBA00023054"/>
    </source>
</evidence>
<feature type="region of interest" description="Disordered" evidence="7">
    <location>
        <begin position="1"/>
        <end position="39"/>
    </location>
</feature>
<organism evidence="9 10">
    <name type="scientific">Elaeis guineensis var. tenera</name>
    <name type="common">Oil palm</name>
    <dbReference type="NCBI Taxonomy" id="51953"/>
    <lineage>
        <taxon>Eukaryota</taxon>
        <taxon>Viridiplantae</taxon>
        <taxon>Streptophyta</taxon>
        <taxon>Embryophyta</taxon>
        <taxon>Tracheophyta</taxon>
        <taxon>Spermatophyta</taxon>
        <taxon>Magnoliopsida</taxon>
        <taxon>Liliopsida</taxon>
        <taxon>Arecaceae</taxon>
        <taxon>Arecoideae</taxon>
        <taxon>Cocoseae</taxon>
        <taxon>Elaeidinae</taxon>
        <taxon>Elaeis</taxon>
    </lineage>
</organism>
<dbReference type="KEGG" id="egu:105049241"/>
<feature type="domain" description="G protein gamma" evidence="8">
    <location>
        <begin position="49"/>
        <end position="122"/>
    </location>
</feature>
<feature type="coiled-coil region" evidence="6">
    <location>
        <begin position="45"/>
        <end position="72"/>
    </location>
</feature>
<accession>A0A6I9RJ34</accession>
<dbReference type="RefSeq" id="XP_010927121.1">
    <property type="nucleotide sequence ID" value="XM_010928819.3"/>
</dbReference>
<keyword evidence="2" id="KW-1003">Cell membrane</keyword>
<dbReference type="Pfam" id="PF00631">
    <property type="entry name" value="G-gamma"/>
    <property type="match status" value="1"/>
</dbReference>
<dbReference type="GO" id="GO:0007186">
    <property type="term" value="P:G protein-coupled receptor signaling pathway"/>
    <property type="evidence" value="ECO:0007669"/>
    <property type="project" value="InterPro"/>
</dbReference>
<dbReference type="PANTHER" id="PTHR35129">
    <property type="entry name" value="GUANINE NUCLEOTIDE-BINDING PROTEIN SUBUNIT GAMMA 1"/>
    <property type="match status" value="1"/>
</dbReference>
<keyword evidence="3 6" id="KW-0175">Coiled coil</keyword>
<feature type="compositionally biased region" description="Basic and acidic residues" evidence="7">
    <location>
        <begin position="20"/>
        <end position="30"/>
    </location>
</feature>
<evidence type="ECO:0000256" key="4">
    <source>
        <dbReference type="ARBA" id="ARBA00023136"/>
    </source>
</evidence>
<dbReference type="InterPro" id="IPR015898">
    <property type="entry name" value="G-protein_gamma-like_dom"/>
</dbReference>
<dbReference type="GO" id="GO:0005886">
    <property type="term" value="C:plasma membrane"/>
    <property type="evidence" value="ECO:0007669"/>
    <property type="project" value="UniProtKB-SubCell"/>
</dbReference>
<protein>
    <submittedName>
        <fullName evidence="10">Guanine nucleotide-binding protein subunit gamma 2</fullName>
    </submittedName>
</protein>
<gene>
    <name evidence="10" type="primary">LOC105049241</name>
</gene>
<dbReference type="InterPro" id="IPR045878">
    <property type="entry name" value="GG1/2"/>
</dbReference>
<evidence type="ECO:0000256" key="1">
    <source>
        <dbReference type="ARBA" id="ARBA00004236"/>
    </source>
</evidence>
<sequence length="128" mass="14523">MTTRRMRREEEVGAMGTTEGRSREEGEGRPPSRLPIPRTGDFLGKHRLSAAINRLDQEIHSLQEELDKLDSTEPSSAACKEVLVSMEGIPDALLPVTRGPEIAAWNRWFERVRSSHGHKWWQKGSDFS</sequence>
<evidence type="ECO:0000259" key="8">
    <source>
        <dbReference type="SMART" id="SM01224"/>
    </source>
</evidence>
<reference evidence="10" key="1">
    <citation type="submission" date="2025-08" db="UniProtKB">
        <authorList>
            <consortium name="RefSeq"/>
        </authorList>
    </citation>
    <scope>IDENTIFICATION</scope>
</reference>
<evidence type="ECO:0000256" key="6">
    <source>
        <dbReference type="SAM" id="Coils"/>
    </source>
</evidence>
<evidence type="ECO:0000256" key="2">
    <source>
        <dbReference type="ARBA" id="ARBA00022475"/>
    </source>
</evidence>
<proteinExistence type="predicted"/>
<dbReference type="AlphaFoldDB" id="A0A6I9RJ34"/>
<comment type="subcellular location">
    <subcellularLocation>
        <location evidence="1">Cell membrane</location>
    </subcellularLocation>
</comment>
<evidence type="ECO:0000256" key="7">
    <source>
        <dbReference type="SAM" id="MobiDB-lite"/>
    </source>
</evidence>
<name>A0A6I9RJ34_ELAGV</name>
<dbReference type="OrthoDB" id="776094at2759"/>
<keyword evidence="5" id="KW-0807">Transducer</keyword>
<dbReference type="GeneID" id="105049241"/>
<evidence type="ECO:0000256" key="5">
    <source>
        <dbReference type="ARBA" id="ARBA00023224"/>
    </source>
</evidence>
<dbReference type="FunCoup" id="A0A6I9RJ34">
    <property type="interactions" value="9"/>
</dbReference>
<keyword evidence="9" id="KW-1185">Reference proteome</keyword>
<dbReference type="PANTHER" id="PTHR35129:SF5">
    <property type="entry name" value="GUANINE NUCLEOTIDE-BINDING PROTEIN SUBUNIT GAMMA 2"/>
    <property type="match status" value="1"/>
</dbReference>
<dbReference type="Proteomes" id="UP000504607">
    <property type="component" value="Chromosome 7"/>
</dbReference>
<evidence type="ECO:0000313" key="10">
    <source>
        <dbReference type="RefSeq" id="XP_010927121.1"/>
    </source>
</evidence>